<feature type="signal peptide" evidence="1">
    <location>
        <begin position="1"/>
        <end position="22"/>
    </location>
</feature>
<evidence type="ECO:0000313" key="3">
    <source>
        <dbReference type="Proteomes" id="UP000444174"/>
    </source>
</evidence>
<evidence type="ECO:0000313" key="2">
    <source>
        <dbReference type="EMBL" id="MQQ06876.1"/>
    </source>
</evidence>
<keyword evidence="3" id="KW-1185">Reference proteome</keyword>
<sequence length="244" mass="26477">MRILSAAALTIGLVCSSFSVHAQDVGETRSVQNAPVVVELYTSQGCSSCPPADELLTLLAQQDDVLALALHVDYWDYIGWKDEFASPAHTKRQKGYAHAGARRMIYTPQMVIMGYEDVVGANAPAVAEVIRKYRQTPQPVALRAEQVGAEVTLKALAQQNVSGSEPLLIHLARYEPMQTVSITRGELRGHTLNYANVVEELSVIGQWDGSGEFSVTIPVEGSEKTAFFVQQGAHGRIVGALKLD</sequence>
<dbReference type="PANTHER" id="PTHR36057">
    <property type="match status" value="1"/>
</dbReference>
<dbReference type="InterPro" id="IPR036249">
    <property type="entry name" value="Thioredoxin-like_sf"/>
</dbReference>
<dbReference type="AlphaFoldDB" id="A0A843Y7P1"/>
<dbReference type="EMBL" id="WIBF01000001">
    <property type="protein sequence ID" value="MQQ06876.1"/>
    <property type="molecule type" value="Genomic_DNA"/>
</dbReference>
<organism evidence="2 3">
    <name type="scientific">Tritonibacter litoralis</name>
    <dbReference type="NCBI Taxonomy" id="2662264"/>
    <lineage>
        <taxon>Bacteria</taxon>
        <taxon>Pseudomonadati</taxon>
        <taxon>Pseudomonadota</taxon>
        <taxon>Alphaproteobacteria</taxon>
        <taxon>Rhodobacterales</taxon>
        <taxon>Paracoccaceae</taxon>
        <taxon>Tritonibacter</taxon>
    </lineage>
</organism>
<dbReference type="Proteomes" id="UP000444174">
    <property type="component" value="Unassembled WGS sequence"/>
</dbReference>
<evidence type="ECO:0000256" key="1">
    <source>
        <dbReference type="SAM" id="SignalP"/>
    </source>
</evidence>
<protein>
    <submittedName>
        <fullName evidence="2">DUF1223 domain-containing protein</fullName>
    </submittedName>
</protein>
<comment type="caution">
    <text evidence="2">The sequence shown here is derived from an EMBL/GenBank/DDBJ whole genome shotgun (WGS) entry which is preliminary data.</text>
</comment>
<dbReference type="Pfam" id="PF06764">
    <property type="entry name" value="DUF1223"/>
    <property type="match status" value="1"/>
</dbReference>
<reference evidence="2 3" key="1">
    <citation type="submission" date="2019-10" db="EMBL/GenBank/DDBJ databases">
        <title>Epibacterium sp. nov., isolated from seawater.</title>
        <authorList>
            <person name="Zhang X."/>
            <person name="Li N."/>
        </authorList>
    </citation>
    <scope>NUCLEOTIDE SEQUENCE [LARGE SCALE GENOMIC DNA]</scope>
    <source>
        <strain evidence="2 3">SM1979</strain>
    </source>
</reference>
<name>A0A843Y7P1_9RHOB</name>
<gene>
    <name evidence="2" type="ORF">GFB49_00255</name>
</gene>
<dbReference type="InterPro" id="IPR010634">
    <property type="entry name" value="DUF1223"/>
</dbReference>
<dbReference type="SUPFAM" id="SSF52833">
    <property type="entry name" value="Thioredoxin-like"/>
    <property type="match status" value="1"/>
</dbReference>
<feature type="chain" id="PRO_5032311651" evidence="1">
    <location>
        <begin position="23"/>
        <end position="244"/>
    </location>
</feature>
<accession>A0A843Y7P1</accession>
<keyword evidence="1" id="KW-0732">Signal</keyword>
<dbReference type="PANTHER" id="PTHR36057:SF1">
    <property type="entry name" value="LIPOPROTEIN LIPID ATTACHMENT SITE-LIKE PROTEIN, PUTATIVE (DUF1223)-RELATED"/>
    <property type="match status" value="1"/>
</dbReference>
<proteinExistence type="predicted"/>